<name>A0A6I9Q0S9_9TELE</name>
<keyword evidence="4" id="KW-0325">Glycoprotein</keyword>
<keyword evidence="1" id="KW-0433">Leucine-rich repeat</keyword>
<keyword evidence="5" id="KW-1185">Reference proteome</keyword>
<proteinExistence type="predicted"/>
<keyword evidence="3" id="KW-0677">Repeat</keyword>
<dbReference type="PANTHER" id="PTHR45842">
    <property type="entry name" value="SYNAPTIC ADHESION-LIKE MOLECULE SALM"/>
    <property type="match status" value="1"/>
</dbReference>
<dbReference type="InterPro" id="IPR032675">
    <property type="entry name" value="LRR_dom_sf"/>
</dbReference>
<reference evidence="6" key="1">
    <citation type="submission" date="2025-08" db="UniProtKB">
        <authorList>
            <consortium name="RefSeq"/>
        </authorList>
    </citation>
    <scope>IDENTIFICATION</scope>
    <source>
        <tissue evidence="6">Muscle</tissue>
    </source>
</reference>
<dbReference type="Gene3D" id="3.80.10.10">
    <property type="entry name" value="Ribonuclease Inhibitor"/>
    <property type="match status" value="2"/>
</dbReference>
<evidence type="ECO:0000256" key="1">
    <source>
        <dbReference type="ARBA" id="ARBA00022614"/>
    </source>
</evidence>
<sequence>MADGVLDCSNRKLVSIPDDIPSHVSSVNLFGNLIEQINRGSFGNLSKLNILFLSSNQINYVEDGSFIHLCALTQLYMDSNKLTDLTGKLFQGLSNLTMLDLSENSIQFIHTSAFQFLSSLQTVRLDSNNLQQVSDLLPILQLPNIQKLSIRHTPFSSFETKDLPLNVSSSLKVLDLYNSKLEKFSITTDIFPYLEIINFTGSGMDSGLKWDVPDKTLLRNITQLPGEP</sequence>
<gene>
    <name evidence="6" type="primary">LOC104966253</name>
</gene>
<accession>A0A6I9Q0S9</accession>
<dbReference type="Proteomes" id="UP000504611">
    <property type="component" value="Unplaced"/>
</dbReference>
<evidence type="ECO:0000256" key="4">
    <source>
        <dbReference type="ARBA" id="ARBA00023180"/>
    </source>
</evidence>
<protein>
    <submittedName>
        <fullName evidence="6">Slit homolog 2 protein-like</fullName>
    </submittedName>
</protein>
<dbReference type="GeneID" id="104966253"/>
<dbReference type="Pfam" id="PF13855">
    <property type="entry name" value="LRR_8"/>
    <property type="match status" value="1"/>
</dbReference>
<evidence type="ECO:0000256" key="3">
    <source>
        <dbReference type="ARBA" id="ARBA00022737"/>
    </source>
</evidence>
<dbReference type="AlphaFoldDB" id="A0A6I9Q0S9"/>
<dbReference type="OrthoDB" id="1394818at2759"/>
<organism evidence="5 6">
    <name type="scientific">Notothenia coriiceps</name>
    <name type="common">black rockcod</name>
    <dbReference type="NCBI Taxonomy" id="8208"/>
    <lineage>
        <taxon>Eukaryota</taxon>
        <taxon>Metazoa</taxon>
        <taxon>Chordata</taxon>
        <taxon>Craniata</taxon>
        <taxon>Vertebrata</taxon>
        <taxon>Euteleostomi</taxon>
        <taxon>Actinopterygii</taxon>
        <taxon>Neopterygii</taxon>
        <taxon>Teleostei</taxon>
        <taxon>Neoteleostei</taxon>
        <taxon>Acanthomorphata</taxon>
        <taxon>Eupercaria</taxon>
        <taxon>Perciformes</taxon>
        <taxon>Notothenioidei</taxon>
        <taxon>Nototheniidae</taxon>
        <taxon>Notothenia</taxon>
    </lineage>
</organism>
<evidence type="ECO:0000313" key="6">
    <source>
        <dbReference type="RefSeq" id="XP_010793738.1"/>
    </source>
</evidence>
<dbReference type="PANTHER" id="PTHR45842:SF12">
    <property type="entry name" value="KEKKON 5, ISOFORM A"/>
    <property type="match status" value="1"/>
</dbReference>
<dbReference type="InterPro" id="IPR050467">
    <property type="entry name" value="LRFN"/>
</dbReference>
<dbReference type="SUPFAM" id="SSF52058">
    <property type="entry name" value="L domain-like"/>
    <property type="match status" value="1"/>
</dbReference>
<keyword evidence="2" id="KW-0732">Signal</keyword>
<dbReference type="InterPro" id="IPR003591">
    <property type="entry name" value="Leu-rich_rpt_typical-subtyp"/>
</dbReference>
<dbReference type="RefSeq" id="XP_010793738.1">
    <property type="nucleotide sequence ID" value="XM_010795436.1"/>
</dbReference>
<dbReference type="InterPro" id="IPR001611">
    <property type="entry name" value="Leu-rich_rpt"/>
</dbReference>
<evidence type="ECO:0000256" key="2">
    <source>
        <dbReference type="ARBA" id="ARBA00022729"/>
    </source>
</evidence>
<evidence type="ECO:0000313" key="5">
    <source>
        <dbReference type="Proteomes" id="UP000504611"/>
    </source>
</evidence>
<dbReference type="KEGG" id="ncc:104966253"/>
<dbReference type="SMART" id="SM00369">
    <property type="entry name" value="LRR_TYP"/>
    <property type="match status" value="4"/>
</dbReference>